<dbReference type="AlphaFoldDB" id="A0AAV4FEX4"/>
<comment type="caution">
    <text evidence="2">The sequence shown here is derived from an EMBL/GenBank/DDBJ whole genome shotgun (WGS) entry which is preliminary data.</text>
</comment>
<evidence type="ECO:0000313" key="3">
    <source>
        <dbReference type="Proteomes" id="UP000762676"/>
    </source>
</evidence>
<proteinExistence type="predicted"/>
<dbReference type="GO" id="GO:0004519">
    <property type="term" value="F:endonuclease activity"/>
    <property type="evidence" value="ECO:0007669"/>
    <property type="project" value="UniProtKB-KW"/>
</dbReference>
<dbReference type="InterPro" id="IPR043502">
    <property type="entry name" value="DNA/RNA_pol_sf"/>
</dbReference>
<keyword evidence="2" id="KW-0540">Nuclease</keyword>
<dbReference type="InterPro" id="IPR000477">
    <property type="entry name" value="RT_dom"/>
</dbReference>
<reference evidence="2 3" key="1">
    <citation type="journal article" date="2021" name="Elife">
        <title>Chloroplast acquisition without the gene transfer in kleptoplastic sea slugs, Plakobranchus ocellatus.</title>
        <authorList>
            <person name="Maeda T."/>
            <person name="Takahashi S."/>
            <person name="Yoshida T."/>
            <person name="Shimamura S."/>
            <person name="Takaki Y."/>
            <person name="Nagai Y."/>
            <person name="Toyoda A."/>
            <person name="Suzuki Y."/>
            <person name="Arimoto A."/>
            <person name="Ishii H."/>
            <person name="Satoh N."/>
            <person name="Nishiyama T."/>
            <person name="Hasebe M."/>
            <person name="Maruyama T."/>
            <person name="Minagawa J."/>
            <person name="Obokata J."/>
            <person name="Shigenobu S."/>
        </authorList>
    </citation>
    <scope>NUCLEOTIDE SEQUENCE [LARGE SCALE GENOMIC DNA]</scope>
</reference>
<dbReference type="Pfam" id="PF00078">
    <property type="entry name" value="RVT_1"/>
    <property type="match status" value="1"/>
</dbReference>
<dbReference type="EMBL" id="BMAT01007806">
    <property type="protein sequence ID" value="GFR71807.1"/>
    <property type="molecule type" value="Genomic_DNA"/>
</dbReference>
<keyword evidence="2" id="KW-0378">Hydrolase</keyword>
<keyword evidence="2" id="KW-0255">Endonuclease</keyword>
<feature type="domain" description="Reverse transcriptase" evidence="1">
    <location>
        <begin position="187"/>
        <end position="457"/>
    </location>
</feature>
<dbReference type="PROSITE" id="PS50878">
    <property type="entry name" value="RT_POL"/>
    <property type="match status" value="1"/>
</dbReference>
<gene>
    <name evidence="2" type="ORF">ElyMa_003823600</name>
</gene>
<dbReference type="Proteomes" id="UP000762676">
    <property type="component" value="Unassembled WGS sequence"/>
</dbReference>
<organism evidence="2 3">
    <name type="scientific">Elysia marginata</name>
    <dbReference type="NCBI Taxonomy" id="1093978"/>
    <lineage>
        <taxon>Eukaryota</taxon>
        <taxon>Metazoa</taxon>
        <taxon>Spiralia</taxon>
        <taxon>Lophotrochozoa</taxon>
        <taxon>Mollusca</taxon>
        <taxon>Gastropoda</taxon>
        <taxon>Heterobranchia</taxon>
        <taxon>Euthyneura</taxon>
        <taxon>Panpulmonata</taxon>
        <taxon>Sacoglossa</taxon>
        <taxon>Placobranchoidea</taxon>
        <taxon>Plakobranchidae</taxon>
        <taxon>Elysia</taxon>
    </lineage>
</organism>
<dbReference type="PANTHER" id="PTHR47027">
    <property type="entry name" value="REVERSE TRANSCRIPTASE DOMAIN-CONTAINING PROTEIN"/>
    <property type="match status" value="1"/>
</dbReference>
<evidence type="ECO:0000313" key="2">
    <source>
        <dbReference type="EMBL" id="GFR71807.1"/>
    </source>
</evidence>
<sequence length="624" mass="69727">MKSDVIMVSQAGQLPVKLVGHAGTQTNDVTEQRAGSVVVERYNEANGSCTRFSDDSCVPAAKEFPCSAIICKEDLSTKTPAKNPLLLVADTGDKGSTMDWSSTASSVKACSTSTCTATGAMSRTDMVTNLGAPAARIAHNTGEDREDKENHAQIIKILWKISSELPSELLKAGGEEVNNILTALCQRIWNEKKWPTEWTKSLVVPLPKKGNLRLCNNYRTISLISHPSKVMLRVILNRLKPKAEEVLAEEQAGFRAGRSTVEQIFNCRILIEKHIQHQRDLFHNFIDFKKAFDRVWHDGLWHVLRGFNIDEGLDKTIESLYMNSNSAVFLNNTIGNSFKTTVGVRQGCLLSPVLFNIFLERIMQDTLHQHSPTISIGGRPICNLRFADDIDLTAGSQAELQVLTDRLVASSKAFGMEVSSEKSKVMVSSERVNDASITMDDEPLELLHKFKYLGATLHEDGSSTVEVCTRIALATAAFAKLGKIWKSSISFKAKHKLFRSLVSSILTYGCETWTLLADTERRIQAFENKCLRKLLRISYKDHVTNESVRELVVAYVGPQEPLLATVKRRKLAWFGHVTRHDSLSKTILQGTVEGKRRRGRQRKAWCDNIKEWTGMAMYELVRSA</sequence>
<accession>A0AAV4FEX4</accession>
<dbReference type="PANTHER" id="PTHR47027:SF8">
    <property type="entry name" value="RIBONUCLEASE H"/>
    <property type="match status" value="1"/>
</dbReference>
<protein>
    <submittedName>
        <fullName evidence="2">Endonuclease-reverse transcriptase</fullName>
    </submittedName>
</protein>
<dbReference type="CDD" id="cd01650">
    <property type="entry name" value="RT_nLTR_like"/>
    <property type="match status" value="1"/>
</dbReference>
<dbReference type="SUPFAM" id="SSF56672">
    <property type="entry name" value="DNA/RNA polymerases"/>
    <property type="match status" value="1"/>
</dbReference>
<evidence type="ECO:0000259" key="1">
    <source>
        <dbReference type="PROSITE" id="PS50878"/>
    </source>
</evidence>
<keyword evidence="3" id="KW-1185">Reference proteome</keyword>
<name>A0AAV4FEX4_9GAST</name>